<dbReference type="RefSeq" id="WP_171353781.1">
    <property type="nucleotide sequence ID" value="NZ_VTXP01000015.1"/>
</dbReference>
<gene>
    <name evidence="3" type="ORF">F0238_21390</name>
</gene>
<feature type="signal peptide" evidence="2">
    <location>
        <begin position="1"/>
        <end position="37"/>
    </location>
</feature>
<dbReference type="AlphaFoldDB" id="A0AAP7DEK4"/>
<evidence type="ECO:0000313" key="4">
    <source>
        <dbReference type="Proteomes" id="UP000576645"/>
    </source>
</evidence>
<dbReference type="NCBIfam" id="NF041281">
    <property type="entry name" value="TraA_gammapb"/>
    <property type="match status" value="1"/>
</dbReference>
<evidence type="ECO:0000256" key="2">
    <source>
        <dbReference type="SAM" id="SignalP"/>
    </source>
</evidence>
<evidence type="ECO:0008006" key="5">
    <source>
        <dbReference type="Google" id="ProtNLM"/>
    </source>
</evidence>
<dbReference type="EMBL" id="VTXP01000015">
    <property type="protein sequence ID" value="NOJ25283.1"/>
    <property type="molecule type" value="Genomic_DNA"/>
</dbReference>
<dbReference type="Proteomes" id="UP000576645">
    <property type="component" value="Unassembled WGS sequence"/>
</dbReference>
<dbReference type="InterPro" id="IPR059173">
    <property type="entry name" value="TraA_dom"/>
</dbReference>
<organism evidence="3 4">
    <name type="scientific">Vibrio coralliilyticus</name>
    <dbReference type="NCBI Taxonomy" id="190893"/>
    <lineage>
        <taxon>Bacteria</taxon>
        <taxon>Pseudomonadati</taxon>
        <taxon>Pseudomonadota</taxon>
        <taxon>Gammaproteobacteria</taxon>
        <taxon>Vibrionales</taxon>
        <taxon>Vibrionaceae</taxon>
        <taxon>Vibrio</taxon>
    </lineage>
</organism>
<keyword evidence="2" id="KW-0732">Signal</keyword>
<evidence type="ECO:0000256" key="1">
    <source>
        <dbReference type="SAM" id="Phobius"/>
    </source>
</evidence>
<keyword evidence="1" id="KW-1133">Transmembrane helix</keyword>
<protein>
    <recommendedName>
        <fullName evidence="5">Pili assembly chaperone</fullName>
    </recommendedName>
</protein>
<sequence length="108" mass="11208">MTLNPTEFALSEDAKMKIQLALSLVALAVVMSAMAQAGTDTTFDGLADQFEAWLKGSYGKAVSLAIVIVGIIGAAMKSSLMPFALGIGCAVGMNYVPDIIDAMFTATL</sequence>
<feature type="chain" id="PRO_5042938412" description="Pili assembly chaperone" evidence="2">
    <location>
        <begin position="38"/>
        <end position="108"/>
    </location>
</feature>
<name>A0AAP7DEK4_9VIBR</name>
<evidence type="ECO:0000313" key="3">
    <source>
        <dbReference type="EMBL" id="NOJ25283.1"/>
    </source>
</evidence>
<keyword evidence="1" id="KW-0812">Transmembrane</keyword>
<accession>A0AAP7DEK4</accession>
<reference evidence="3 4" key="1">
    <citation type="submission" date="2019-09" db="EMBL/GenBank/DDBJ databases">
        <title>Draft genome sequencing and comparative genomics of hatchery-associated Vibrios.</title>
        <authorList>
            <person name="Kehlet-Delgado H."/>
            <person name="Mueller R.S."/>
        </authorList>
    </citation>
    <scope>NUCLEOTIDE SEQUENCE [LARGE SCALE GENOMIC DNA]</scope>
    <source>
        <strain evidence="3 4">09-121-3</strain>
    </source>
</reference>
<comment type="caution">
    <text evidence="3">The sequence shown here is derived from an EMBL/GenBank/DDBJ whole genome shotgun (WGS) entry which is preliminary data.</text>
</comment>
<proteinExistence type="predicted"/>
<keyword evidence="1" id="KW-0472">Membrane</keyword>
<feature type="transmembrane region" description="Helical" evidence="1">
    <location>
        <begin position="61"/>
        <end position="85"/>
    </location>
</feature>